<dbReference type="PANTHER" id="PTHR36153">
    <property type="entry name" value="INNER MEMBRANE PROTEIN-RELATED"/>
    <property type="match status" value="1"/>
</dbReference>
<dbReference type="InterPro" id="IPR027417">
    <property type="entry name" value="P-loop_NTPase"/>
</dbReference>
<keyword evidence="7" id="KW-1185">Reference proteome</keyword>
<dbReference type="InterPro" id="IPR053156">
    <property type="entry name" value="T6SS_TssM-like"/>
</dbReference>
<evidence type="ECO:0000313" key="7">
    <source>
        <dbReference type="Proteomes" id="UP000594800"/>
    </source>
</evidence>
<dbReference type="RefSeq" id="WP_196103309.1">
    <property type="nucleotide sequence ID" value="NZ_CP064942.1"/>
</dbReference>
<reference evidence="6 7" key="1">
    <citation type="submission" date="2020-11" db="EMBL/GenBank/DDBJ databases">
        <title>Description of Pontivivens ytuae sp. nov. isolated from deep sea sediment of Mariana Trench.</title>
        <authorList>
            <person name="Wang Z."/>
            <person name="Sun Q.-L."/>
            <person name="Xu X.-D."/>
            <person name="Tang Y.-Z."/>
            <person name="Zhang J."/>
        </authorList>
    </citation>
    <scope>NUCLEOTIDE SEQUENCE [LARGE SCALE GENOMIC DNA]</scope>
    <source>
        <strain evidence="6 7">MT2928</strain>
    </source>
</reference>
<evidence type="ECO:0000259" key="3">
    <source>
        <dbReference type="Pfam" id="PF06761"/>
    </source>
</evidence>
<evidence type="ECO:0000259" key="5">
    <source>
        <dbReference type="Pfam" id="PF21070"/>
    </source>
</evidence>
<name>A0A7S9LSE5_9RHOB</name>
<dbReference type="Pfam" id="PF14331">
    <property type="entry name" value="IcmF-related_N"/>
    <property type="match status" value="1"/>
</dbReference>
<feature type="domain" description="Type VI secretion system IcmF C-terminal" evidence="2">
    <location>
        <begin position="1065"/>
        <end position="1170"/>
    </location>
</feature>
<keyword evidence="1" id="KW-1133">Transmembrane helix</keyword>
<dbReference type="InterPro" id="IPR048677">
    <property type="entry name" value="TssM1_hel"/>
</dbReference>
<dbReference type="Pfam" id="PF21070">
    <property type="entry name" value="IcmF_helical"/>
    <property type="match status" value="1"/>
</dbReference>
<dbReference type="InterPro" id="IPR009612">
    <property type="entry name" value="IcmF-rel"/>
</dbReference>
<organism evidence="6 7">
    <name type="scientific">Pontivivens ytuae</name>
    <dbReference type="NCBI Taxonomy" id="2789856"/>
    <lineage>
        <taxon>Bacteria</taxon>
        <taxon>Pseudomonadati</taxon>
        <taxon>Pseudomonadota</taxon>
        <taxon>Alphaproteobacteria</taxon>
        <taxon>Rhodobacterales</taxon>
        <taxon>Paracoccaceae</taxon>
        <taxon>Pontivivens</taxon>
    </lineage>
</organism>
<feature type="domain" description="Type VI secretion system component TssM1 helical" evidence="5">
    <location>
        <begin position="957"/>
        <end position="1055"/>
    </location>
</feature>
<keyword evidence="1" id="KW-0812">Transmembrane</keyword>
<feature type="transmembrane region" description="Helical" evidence="1">
    <location>
        <begin position="49"/>
        <end position="68"/>
    </location>
</feature>
<dbReference type="AlphaFoldDB" id="A0A7S9LSE5"/>
<feature type="domain" description="IcmF-related" evidence="3">
    <location>
        <begin position="509"/>
        <end position="809"/>
    </location>
</feature>
<dbReference type="Proteomes" id="UP000594800">
    <property type="component" value="Chromosome"/>
</dbReference>
<dbReference type="Pfam" id="PF06761">
    <property type="entry name" value="IcmF-related"/>
    <property type="match status" value="1"/>
</dbReference>
<feature type="transmembrane region" description="Helical" evidence="1">
    <location>
        <begin position="7"/>
        <end position="29"/>
    </location>
</feature>
<evidence type="ECO:0000259" key="4">
    <source>
        <dbReference type="Pfam" id="PF14331"/>
    </source>
</evidence>
<accession>A0A7S9LSE5</accession>
<protein>
    <submittedName>
        <fullName evidence="6">Type VI secretion system membrane subunit TssM</fullName>
    </submittedName>
</protein>
<gene>
    <name evidence="6" type="primary">tssM</name>
    <name evidence="6" type="ORF">I0K15_20400</name>
</gene>
<dbReference type="KEGG" id="poz:I0K15_20400"/>
<dbReference type="NCBIfam" id="TIGR03348">
    <property type="entry name" value="VI_IcmF"/>
    <property type="match status" value="1"/>
</dbReference>
<evidence type="ECO:0000313" key="6">
    <source>
        <dbReference type="EMBL" id="QPH54100.1"/>
    </source>
</evidence>
<dbReference type="InterPro" id="IPR017731">
    <property type="entry name" value="TssM1-like"/>
</dbReference>
<proteinExistence type="predicted"/>
<dbReference type="CDD" id="cd00882">
    <property type="entry name" value="Ras_like_GTPase"/>
    <property type="match status" value="1"/>
</dbReference>
<evidence type="ECO:0000256" key="1">
    <source>
        <dbReference type="SAM" id="Phobius"/>
    </source>
</evidence>
<evidence type="ECO:0000259" key="2">
    <source>
        <dbReference type="Pfam" id="PF06744"/>
    </source>
</evidence>
<sequence length="1189" mass="130046">MFRRYIYYFFGPIGVLIAFTLVTSVSIWYLGPLIAVGDIRPFDRQADRLIAIALLTAITVITILVILLRRRYRDREMTEAITANAAPVEQTDEAVTAELSEMRQRMTDALKFLRKSRLGGRFGTRSLYQLPWYIIIGPPGAGKTTAIVNSGLKFPLAERMGKGAIGGVGGTRNCDWWFTDEAVLLDTAGRYTTQDSNRDADAKAWTGFLDMLKQHRKRQPINGAMVAISLSDLSLQDEAARRAHAHAIRTRLHELREKLGVRFPVYVLFTKADLIAGFQEFFADLGAEEREQVWGFTLAEGADTTAKAAFDAEFDTLLTRLSDRSLERMQAETDYQRRSLVAGFPAQIASLRSVAHDFLGEMFQDSRYEQSQFLRGVYFTSGTQEGTPIDRLMMGMASTFGIGRQAIGTGKGQGRSYFLTRLLNGVIFREAGLVSADDAVERRHRWIKRGAMACGLLTFGAATAVWTNSFAGNVSLIDGARSEVDTFREIASGVTRNPVADADLPAIVPALNVLRDLPGNPAASDPEPPRELTFGLYQGDAIGSESEQAYRGSLNTLLLPRLLFRLEEQMQASMNNPDFLFEALKVYLMLGLQGPMDRETVEQWMELDWTVAFAGQEELQADLRGHLDALLNAPMQEIALNGPLVDQIQALLAETPLAERIYQSIVSAPPARGLTPFRLTDVGGPAVSRVLLRPSGQPLSAGIDGVYTHAGFHEYFLPQLATVEERVEFENLVLGGRAAEVNPDNLDRLARDVLALYENDYIVEYEQLLGDIDIIPMDSVGQAAQVTSVLSGPTSPIRNILEAVSDETRLTELPEARLLAANASNAALDLARDEVVSALDAQGQSIFEAFGSILPGEDPAAPQQSPGQFVEDRFAELHALVARPDGAPSELDGLIGDITDVFDELNRISLGQSSGALTGPNASANLQAEIARLPDPLGRWAAQIVAGSSGAAVGGARAELNGAWQSQVLPFCRRAIDGRYPFSRQAQADVTLQDFGRLFGPSGLMDTFFNENLAPFVDTTSDPWRLRRVNGVDIGISPAVIAQFQKAAEIRDSFFLSPGLPSITFDVTPVALDPNVDQVVVEIEGQQVIYAHGPPQVTPVTWPGQAGGRTRVAFSPARTDLENTIQRDGPWAWFRLLDAAELRRTNVSDRNRMIFNLGGRIAIFQLRAGSALNPFTVSALDSFSCPASL</sequence>
<dbReference type="SUPFAM" id="SSF52540">
    <property type="entry name" value="P-loop containing nucleoside triphosphate hydrolases"/>
    <property type="match status" value="1"/>
</dbReference>
<keyword evidence="1" id="KW-0472">Membrane</keyword>
<dbReference type="EMBL" id="CP064942">
    <property type="protein sequence ID" value="QPH54100.1"/>
    <property type="molecule type" value="Genomic_DNA"/>
</dbReference>
<dbReference type="Pfam" id="PF06744">
    <property type="entry name" value="IcmF_C"/>
    <property type="match status" value="1"/>
</dbReference>
<dbReference type="InterPro" id="IPR010623">
    <property type="entry name" value="IcmF_C"/>
</dbReference>
<feature type="domain" description="Type VI secretion system component TssM1 N-terminal" evidence="4">
    <location>
        <begin position="200"/>
        <end position="454"/>
    </location>
</feature>
<dbReference type="PANTHER" id="PTHR36153:SF1">
    <property type="entry name" value="TYPE VI SECRETION SYSTEM COMPONENT TSSM1"/>
    <property type="match status" value="1"/>
</dbReference>
<dbReference type="InterPro" id="IPR025743">
    <property type="entry name" value="TssM1_N"/>
</dbReference>